<comment type="caution">
    <text evidence="1">The sequence shown here is derived from an EMBL/GenBank/DDBJ whole genome shotgun (WGS) entry which is preliminary data.</text>
</comment>
<dbReference type="EMBL" id="CAJNOH010000172">
    <property type="protein sequence ID" value="CAF0925227.1"/>
    <property type="molecule type" value="Genomic_DNA"/>
</dbReference>
<dbReference type="AlphaFoldDB" id="A0A814BF62"/>
<gene>
    <name evidence="2" type="ORF">JXQ802_LOCUS30796</name>
    <name evidence="1" type="ORF">PYM288_LOCUS10751</name>
</gene>
<dbReference type="Proteomes" id="UP000663854">
    <property type="component" value="Unassembled WGS sequence"/>
</dbReference>
<evidence type="ECO:0000313" key="4">
    <source>
        <dbReference type="Proteomes" id="UP000663870"/>
    </source>
</evidence>
<protein>
    <recommendedName>
        <fullName evidence="5">HTH psq-type domain-containing protein</fullName>
    </recommendedName>
</protein>
<evidence type="ECO:0000313" key="3">
    <source>
        <dbReference type="Proteomes" id="UP000663854"/>
    </source>
</evidence>
<sequence length="344" mass="39260">MKNSSGGNGLSQRTLAERYNISLGSVSNILKRKEEYLHDYETNQNQNVKRKFKSFDSVKLDQQVYEWFGSCENILVCDVNEQDDDDSNAVSTEIPPKIAEAMEMTQKLRLLATTQYPQLHKLIRVNQKLDKLAQDSTFTRSVDLVTITLNEDNESRTNSILDRFCFDIIPRIQYSIECLTVGPLSTDRILRIGNYPKLNKLILVNLSLKMASRILNNGSSFIHIYKHQISHLVVTINDDITAIRIKNVATNIFANILAMFTNLIHLDFNFGDNFGYPPTSFIKLLSTTCHSSSIVHLIVTVRNFDDCLCLLDGRLSQLHTFIVKVDNIDDLSMSIRKKVKNFES</sequence>
<organism evidence="1 3">
    <name type="scientific">Rotaria sordida</name>
    <dbReference type="NCBI Taxonomy" id="392033"/>
    <lineage>
        <taxon>Eukaryota</taxon>
        <taxon>Metazoa</taxon>
        <taxon>Spiralia</taxon>
        <taxon>Gnathifera</taxon>
        <taxon>Rotifera</taxon>
        <taxon>Eurotatoria</taxon>
        <taxon>Bdelloidea</taxon>
        <taxon>Philodinida</taxon>
        <taxon>Philodinidae</taxon>
        <taxon>Rotaria</taxon>
    </lineage>
</organism>
<reference evidence="1" key="1">
    <citation type="submission" date="2021-02" db="EMBL/GenBank/DDBJ databases">
        <authorList>
            <person name="Nowell W R."/>
        </authorList>
    </citation>
    <scope>NUCLEOTIDE SEQUENCE</scope>
</reference>
<keyword evidence="4" id="KW-1185">Reference proteome</keyword>
<proteinExistence type="predicted"/>
<evidence type="ECO:0000313" key="2">
    <source>
        <dbReference type="EMBL" id="CAF1325829.1"/>
    </source>
</evidence>
<accession>A0A814BF62</accession>
<dbReference type="Gene3D" id="1.10.10.60">
    <property type="entry name" value="Homeodomain-like"/>
    <property type="match status" value="1"/>
</dbReference>
<name>A0A814BF62_9BILA</name>
<evidence type="ECO:0000313" key="1">
    <source>
        <dbReference type="EMBL" id="CAF0925227.1"/>
    </source>
</evidence>
<dbReference type="Proteomes" id="UP000663870">
    <property type="component" value="Unassembled WGS sequence"/>
</dbReference>
<dbReference type="EMBL" id="CAJNOL010001268">
    <property type="protein sequence ID" value="CAF1325829.1"/>
    <property type="molecule type" value="Genomic_DNA"/>
</dbReference>
<evidence type="ECO:0008006" key="5">
    <source>
        <dbReference type="Google" id="ProtNLM"/>
    </source>
</evidence>